<evidence type="ECO:0000259" key="11">
    <source>
        <dbReference type="Pfam" id="PF18097"/>
    </source>
</evidence>
<keyword evidence="4" id="KW-0813">Transport</keyword>
<comment type="subcellular location">
    <subcellularLocation>
        <location evidence="2">Cytoplasm</location>
    </subcellularLocation>
    <subcellularLocation>
        <location evidence="1">Endosome membrane</location>
        <topology evidence="1">Peripheral membrane protein</topology>
    </subcellularLocation>
</comment>
<dbReference type="InterPro" id="IPR023175">
    <property type="entry name" value="Vta1/CALS_N_sf"/>
</dbReference>
<evidence type="ECO:0000256" key="1">
    <source>
        <dbReference type="ARBA" id="ARBA00004481"/>
    </source>
</evidence>
<dbReference type="InterPro" id="IPR041212">
    <property type="entry name" value="Vta1_C"/>
</dbReference>
<dbReference type="GO" id="GO:0005771">
    <property type="term" value="C:multivesicular body"/>
    <property type="evidence" value="ECO:0007669"/>
    <property type="project" value="TreeGrafter"/>
</dbReference>
<keyword evidence="5" id="KW-0963">Cytoplasm</keyword>
<gene>
    <name evidence="12" type="ORF">g.38033</name>
</gene>
<keyword evidence="7" id="KW-0653">Protein transport</keyword>
<evidence type="ECO:0000313" key="12">
    <source>
        <dbReference type="EMBL" id="JAS23384.1"/>
    </source>
</evidence>
<dbReference type="EMBL" id="GEDC01013914">
    <property type="protein sequence ID" value="JAS23384.1"/>
    <property type="molecule type" value="Transcribed_RNA"/>
</dbReference>
<comment type="similarity">
    <text evidence="3">Belongs to the VTA1 family.</text>
</comment>
<organism evidence="12">
    <name type="scientific">Clastoptera arizonana</name>
    <name type="common">Arizona spittle bug</name>
    <dbReference type="NCBI Taxonomy" id="38151"/>
    <lineage>
        <taxon>Eukaryota</taxon>
        <taxon>Metazoa</taxon>
        <taxon>Ecdysozoa</taxon>
        <taxon>Arthropoda</taxon>
        <taxon>Hexapoda</taxon>
        <taxon>Insecta</taxon>
        <taxon>Pterygota</taxon>
        <taxon>Neoptera</taxon>
        <taxon>Paraneoptera</taxon>
        <taxon>Hemiptera</taxon>
        <taxon>Auchenorrhyncha</taxon>
        <taxon>Cercopoidea</taxon>
        <taxon>Clastopteridae</taxon>
        <taxon>Clastoptera</taxon>
    </lineage>
</organism>
<dbReference type="InterPro" id="IPR044538">
    <property type="entry name" value="Vta1-like"/>
</dbReference>
<accession>A0A1B6DCH3</accession>
<dbReference type="GO" id="GO:0032511">
    <property type="term" value="P:late endosome to vacuole transport via multivesicular body sorting pathway"/>
    <property type="evidence" value="ECO:0007669"/>
    <property type="project" value="InterPro"/>
</dbReference>
<feature type="compositionally biased region" description="Low complexity" evidence="9">
    <location>
        <begin position="239"/>
        <end position="259"/>
    </location>
</feature>
<proteinExistence type="inferred from homology"/>
<feature type="region of interest" description="Disordered" evidence="9">
    <location>
        <begin position="158"/>
        <end position="265"/>
    </location>
</feature>
<dbReference type="PANTHER" id="PTHR46009">
    <property type="entry name" value="VACUOLAR PROTEIN SORTING-ASSOCIATED PROTEIN VTA1 HOMOLOG"/>
    <property type="match status" value="1"/>
</dbReference>
<name>A0A1B6DCH3_9HEMI</name>
<evidence type="ECO:0000256" key="8">
    <source>
        <dbReference type="ARBA" id="ARBA00023136"/>
    </source>
</evidence>
<reference evidence="12" key="1">
    <citation type="submission" date="2015-12" db="EMBL/GenBank/DDBJ databases">
        <title>De novo transcriptome assembly of four potential Pierce s Disease insect vectors from Arizona vineyards.</title>
        <authorList>
            <person name="Tassone E.E."/>
        </authorList>
    </citation>
    <scope>NUCLEOTIDE SEQUENCE</scope>
</reference>
<keyword evidence="8" id="KW-0472">Membrane</keyword>
<keyword evidence="6" id="KW-0967">Endosome</keyword>
<dbReference type="GO" id="GO:0010008">
    <property type="term" value="C:endosome membrane"/>
    <property type="evidence" value="ECO:0007669"/>
    <property type="project" value="UniProtKB-SubCell"/>
</dbReference>
<evidence type="ECO:0000256" key="4">
    <source>
        <dbReference type="ARBA" id="ARBA00022448"/>
    </source>
</evidence>
<evidence type="ECO:0008006" key="13">
    <source>
        <dbReference type="Google" id="ProtNLM"/>
    </source>
</evidence>
<feature type="domain" description="Vta1 C-terminal" evidence="11">
    <location>
        <begin position="299"/>
        <end position="335"/>
    </location>
</feature>
<feature type="compositionally biased region" description="Polar residues" evidence="9">
    <location>
        <begin position="215"/>
        <end position="238"/>
    </location>
</feature>
<evidence type="ECO:0000256" key="5">
    <source>
        <dbReference type="ARBA" id="ARBA00022490"/>
    </source>
</evidence>
<dbReference type="Pfam" id="PF04652">
    <property type="entry name" value="Vta1"/>
    <property type="match status" value="1"/>
</dbReference>
<dbReference type="GO" id="GO:0015031">
    <property type="term" value="P:protein transport"/>
    <property type="evidence" value="ECO:0007669"/>
    <property type="project" value="UniProtKB-KW"/>
</dbReference>
<sequence length="340" mass="37162">MSVQLPPCPTSLRAVQHYLKTALEHDGRDPVISYWCRLYALQSALKIDKKSNDAKVFLMSLMQWLEEEKKRLSDNEAITNDIAAQAHIENYALRVFLWADSQDRAAIFNKNVVKAFYSAAMLMDVLQTFGELSEEIQKNSKYSKWKAAYIHNCLKNGETPVPGPLGGEEGEDEAVGGLAPTSSNPKEIGFEQPRQPPAPSQFDETRNFNLPMPPSTNTFSNAFPNIPTNNFSTIPVDNSPTIPSSSSSSITPSQPGSSPVNTKPNAFSGFVPYPSNQAGAADGINFGLTSETGIKLTPAQISKAQKYCKFASSALNYDDITEAVSNLTKALRLLQTGEDT</sequence>
<protein>
    <recommendedName>
        <fullName evidence="13">Vta1/callose synthase N-terminal domain-containing protein</fullName>
    </recommendedName>
</protein>
<dbReference type="Pfam" id="PF18097">
    <property type="entry name" value="Vta1_C"/>
    <property type="match status" value="1"/>
</dbReference>
<evidence type="ECO:0000256" key="3">
    <source>
        <dbReference type="ARBA" id="ARBA00007895"/>
    </source>
</evidence>
<dbReference type="AlphaFoldDB" id="A0A1B6DCH3"/>
<dbReference type="Gene3D" id="1.25.40.270">
    <property type="entry name" value="Vacuolar protein sorting-associated protein vta1"/>
    <property type="match status" value="1"/>
</dbReference>
<evidence type="ECO:0000256" key="2">
    <source>
        <dbReference type="ARBA" id="ARBA00004496"/>
    </source>
</evidence>
<evidence type="ECO:0000256" key="7">
    <source>
        <dbReference type="ARBA" id="ARBA00022927"/>
    </source>
</evidence>
<dbReference type="Gene3D" id="1.20.5.420">
    <property type="entry name" value="Immunoglobulin FC, subunit C"/>
    <property type="match status" value="1"/>
</dbReference>
<dbReference type="PANTHER" id="PTHR46009:SF1">
    <property type="entry name" value="VACUOLAR PROTEIN SORTING-ASSOCIATED PROTEIN VTA1 HOMOLOG"/>
    <property type="match status" value="1"/>
</dbReference>
<dbReference type="InterPro" id="IPR039431">
    <property type="entry name" value="Vta1/CALS_N"/>
</dbReference>
<evidence type="ECO:0000256" key="9">
    <source>
        <dbReference type="SAM" id="MobiDB-lite"/>
    </source>
</evidence>
<evidence type="ECO:0000259" key="10">
    <source>
        <dbReference type="Pfam" id="PF04652"/>
    </source>
</evidence>
<evidence type="ECO:0000256" key="6">
    <source>
        <dbReference type="ARBA" id="ARBA00022753"/>
    </source>
</evidence>
<feature type="domain" description="Vta1/callose synthase N-terminal" evidence="10">
    <location>
        <begin position="15"/>
        <end position="156"/>
    </location>
</feature>